<protein>
    <submittedName>
        <fullName evidence="3">Uncharacterized protein</fullName>
    </submittedName>
</protein>
<evidence type="ECO:0000313" key="3">
    <source>
        <dbReference type="EMBL" id="ATL27949.1"/>
    </source>
</evidence>
<sequence>MPGPSTASPPSPTLTPSPEQGGHAPTHSHRRPPEGAHERRPSRVPAPRAQAPEDASAQDSASDVVRWAAFSCVLVPVVLVGYGTSLAGAAGAALGLVAVTGVCRVLLRQSERGAARLLAEQNAGHRGRHGRTAQGAHRGTRHRADGAPVD</sequence>
<dbReference type="AlphaFoldDB" id="A0A291Q8B8"/>
<keyword evidence="4" id="KW-1185">Reference proteome</keyword>
<dbReference type="KEGG" id="sfk:KY5_2931"/>
<evidence type="ECO:0000313" key="4">
    <source>
        <dbReference type="Proteomes" id="UP000221011"/>
    </source>
</evidence>
<keyword evidence="2" id="KW-0472">Membrane</keyword>
<dbReference type="EMBL" id="CP022685">
    <property type="protein sequence ID" value="ATL27949.1"/>
    <property type="molecule type" value="Genomic_DNA"/>
</dbReference>
<feature type="transmembrane region" description="Helical" evidence="2">
    <location>
        <begin position="88"/>
        <end position="107"/>
    </location>
</feature>
<evidence type="ECO:0000256" key="1">
    <source>
        <dbReference type="SAM" id="MobiDB-lite"/>
    </source>
</evidence>
<feature type="region of interest" description="Disordered" evidence="1">
    <location>
        <begin position="122"/>
        <end position="150"/>
    </location>
</feature>
<gene>
    <name evidence="3" type="ORF">KY5_2931</name>
</gene>
<organism evidence="3 4">
    <name type="scientific">Streptomyces formicae</name>
    <dbReference type="NCBI Taxonomy" id="1616117"/>
    <lineage>
        <taxon>Bacteria</taxon>
        <taxon>Bacillati</taxon>
        <taxon>Actinomycetota</taxon>
        <taxon>Actinomycetes</taxon>
        <taxon>Kitasatosporales</taxon>
        <taxon>Streptomycetaceae</taxon>
        <taxon>Streptomyces</taxon>
    </lineage>
</organism>
<name>A0A291Q8B8_9ACTN</name>
<feature type="compositionally biased region" description="Pro residues" evidence="1">
    <location>
        <begin position="1"/>
        <end position="15"/>
    </location>
</feature>
<dbReference type="Proteomes" id="UP000221011">
    <property type="component" value="Chromosome"/>
</dbReference>
<proteinExistence type="predicted"/>
<accession>A0A291Q8B8</accession>
<dbReference type="RefSeq" id="WP_418952779.1">
    <property type="nucleotide sequence ID" value="NZ_CP022685.1"/>
</dbReference>
<feature type="compositionally biased region" description="Basic and acidic residues" evidence="1">
    <location>
        <begin position="31"/>
        <end position="41"/>
    </location>
</feature>
<evidence type="ECO:0000256" key="2">
    <source>
        <dbReference type="SAM" id="Phobius"/>
    </source>
</evidence>
<keyword evidence="2" id="KW-1133">Transmembrane helix</keyword>
<reference evidence="3 4" key="1">
    <citation type="submission" date="2017-08" db="EMBL/GenBank/DDBJ databases">
        <title>Complete Genome Sequence of Streptomyces formicae KY5, the formicamycin producer.</title>
        <authorList>
            <person name="Holmes N.A."/>
            <person name="Devine R."/>
            <person name="Qin Z."/>
            <person name="Seipke R.F."/>
            <person name="Wilkinson B."/>
            <person name="Hutchings M.I."/>
        </authorList>
    </citation>
    <scope>NUCLEOTIDE SEQUENCE [LARGE SCALE GENOMIC DNA]</scope>
    <source>
        <strain evidence="3 4">KY5</strain>
    </source>
</reference>
<feature type="region of interest" description="Disordered" evidence="1">
    <location>
        <begin position="1"/>
        <end position="61"/>
    </location>
</feature>
<keyword evidence="2" id="KW-0812">Transmembrane</keyword>